<reference evidence="2 3" key="1">
    <citation type="submission" date="2019-09" db="EMBL/GenBank/DDBJ databases">
        <title>Whole genome sequences of isolates from the Mars Exploration Rovers.</title>
        <authorList>
            <person name="Seuylemezian A."/>
            <person name="Vaishampayan P."/>
        </authorList>
    </citation>
    <scope>NUCLEOTIDE SEQUENCE [LARGE SCALE GENOMIC DNA]</scope>
    <source>
        <strain evidence="2 3">MER_TA_151</strain>
    </source>
</reference>
<dbReference type="EMBL" id="VYKL01000026">
    <property type="protein sequence ID" value="KAA9021596.1"/>
    <property type="molecule type" value="Genomic_DNA"/>
</dbReference>
<evidence type="ECO:0000313" key="2">
    <source>
        <dbReference type="EMBL" id="KAA9021596.1"/>
    </source>
</evidence>
<name>A0A5J5HMI3_9BACI</name>
<dbReference type="Proteomes" id="UP000326671">
    <property type="component" value="Unassembled WGS sequence"/>
</dbReference>
<dbReference type="OrthoDB" id="9804312at2"/>
<proteinExistence type="predicted"/>
<dbReference type="RefSeq" id="WP_150441124.1">
    <property type="nucleotide sequence ID" value="NZ_VYKL01000026.1"/>
</dbReference>
<protein>
    <submittedName>
        <fullName evidence="2">Class I SAM-dependent methyltransferase</fullName>
    </submittedName>
</protein>
<gene>
    <name evidence="2" type="ORF">F4V44_16535</name>
</gene>
<evidence type="ECO:0000313" key="3">
    <source>
        <dbReference type="Proteomes" id="UP000326671"/>
    </source>
</evidence>
<dbReference type="GO" id="GO:0032259">
    <property type="term" value="P:methylation"/>
    <property type="evidence" value="ECO:0007669"/>
    <property type="project" value="UniProtKB-KW"/>
</dbReference>
<sequence length="189" mass="22145">MDSKEKWNSKYKERLLKNEEPLPNKRLEELSTYLNGGEALDLACGLGGNSMFLANIGYQVEAVDISDKAIGYLQLQSEKKQLAIHPRMADLTDRWSLNYLKNSFDLVVITYYLDRSLFPMVKTILKENGYFFMETFYLSPTNEQKVSNQYKLKPNELLKEFGNWNVLFYEENEWEGRQTIFCRKSFSGK</sequence>
<dbReference type="SUPFAM" id="SSF53335">
    <property type="entry name" value="S-adenosyl-L-methionine-dependent methyltransferases"/>
    <property type="match status" value="1"/>
</dbReference>
<dbReference type="GO" id="GO:0008168">
    <property type="term" value="F:methyltransferase activity"/>
    <property type="evidence" value="ECO:0007669"/>
    <property type="project" value="UniProtKB-KW"/>
</dbReference>
<dbReference type="Gene3D" id="3.40.50.150">
    <property type="entry name" value="Vaccinia Virus protein VP39"/>
    <property type="match status" value="1"/>
</dbReference>
<keyword evidence="3" id="KW-1185">Reference proteome</keyword>
<comment type="caution">
    <text evidence="2">The sequence shown here is derived from an EMBL/GenBank/DDBJ whole genome shotgun (WGS) entry which is preliminary data.</text>
</comment>
<evidence type="ECO:0000259" key="1">
    <source>
        <dbReference type="Pfam" id="PF03848"/>
    </source>
</evidence>
<dbReference type="Pfam" id="PF03848">
    <property type="entry name" value="TehB"/>
    <property type="match status" value="1"/>
</dbReference>
<accession>A0A5J5HMI3</accession>
<dbReference type="AlphaFoldDB" id="A0A5J5HMI3"/>
<keyword evidence="2" id="KW-0489">Methyltransferase</keyword>
<feature type="domain" description="Tellurite resistance methyltransferase TehB-like" evidence="1">
    <location>
        <begin position="33"/>
        <end position="173"/>
    </location>
</feature>
<keyword evidence="2" id="KW-0808">Transferase</keyword>
<dbReference type="InterPro" id="IPR015985">
    <property type="entry name" value="TehB-like_dom"/>
</dbReference>
<organism evidence="2 3">
    <name type="scientific">Niallia endozanthoxylica</name>
    <dbReference type="NCBI Taxonomy" id="2036016"/>
    <lineage>
        <taxon>Bacteria</taxon>
        <taxon>Bacillati</taxon>
        <taxon>Bacillota</taxon>
        <taxon>Bacilli</taxon>
        <taxon>Bacillales</taxon>
        <taxon>Bacillaceae</taxon>
        <taxon>Niallia</taxon>
    </lineage>
</organism>
<dbReference type="InterPro" id="IPR029063">
    <property type="entry name" value="SAM-dependent_MTases_sf"/>
</dbReference>
<dbReference type="CDD" id="cd02440">
    <property type="entry name" value="AdoMet_MTases"/>
    <property type="match status" value="1"/>
</dbReference>